<evidence type="ECO:0000313" key="2">
    <source>
        <dbReference type="Proteomes" id="UP000270411"/>
    </source>
</evidence>
<dbReference type="Proteomes" id="UP000270411">
    <property type="component" value="Chromosome 1"/>
</dbReference>
<dbReference type="AlphaFoldDB" id="A0A3G8H398"/>
<protein>
    <recommendedName>
        <fullName evidence="3">MafI family immunity protein</fullName>
    </recommendedName>
</protein>
<dbReference type="EMBL" id="CP033969">
    <property type="protein sequence ID" value="AZG14884.1"/>
    <property type="molecule type" value="Genomic_DNA"/>
</dbReference>
<dbReference type="RefSeq" id="WP_124684638.1">
    <property type="nucleotide sequence ID" value="NZ_CP033969.1"/>
</dbReference>
<proteinExistence type="predicted"/>
<sequence length="103" mass="11595">MTTLSNNDLIEANLLFVLNELEGQPEIAAYYSTTTLSYEEQMAQIREFIELAGEYGLAYEYIGGALESFPFRVSGAAAIKLLEVGLLMGFKSELDLDKRFDRR</sequence>
<evidence type="ECO:0000313" key="1">
    <source>
        <dbReference type="EMBL" id="AZG14884.1"/>
    </source>
</evidence>
<organism evidence="1 2">
    <name type="scientific">Cupriavidus pauculus</name>
    <dbReference type="NCBI Taxonomy" id="82633"/>
    <lineage>
        <taxon>Bacteria</taxon>
        <taxon>Pseudomonadati</taxon>
        <taxon>Pseudomonadota</taxon>
        <taxon>Betaproteobacteria</taxon>
        <taxon>Burkholderiales</taxon>
        <taxon>Burkholderiaceae</taxon>
        <taxon>Cupriavidus</taxon>
    </lineage>
</organism>
<gene>
    <name evidence="1" type="ORF">EHF44_16460</name>
</gene>
<dbReference type="KEGG" id="cpau:EHF44_16460"/>
<evidence type="ECO:0008006" key="3">
    <source>
        <dbReference type="Google" id="ProtNLM"/>
    </source>
</evidence>
<name>A0A3G8H398_9BURK</name>
<reference evidence="2" key="1">
    <citation type="submission" date="2018-11" db="EMBL/GenBank/DDBJ databases">
        <title>FDA dAtabase for Regulatory Grade micrObial Sequences (FDA-ARGOS): Supporting development and validation of Infectious Disease Dx tests.</title>
        <authorList>
            <person name="Goldberg B."/>
            <person name="Campos J."/>
            <person name="Tallon L."/>
            <person name="Sadzewicz L."/>
            <person name="Zhao X."/>
            <person name="Vavikolanu K."/>
            <person name="Mehta A."/>
            <person name="Aluvathingal J."/>
            <person name="Nadendla S."/>
            <person name="Geyer C."/>
            <person name="Nandy P."/>
            <person name="Yan Y."/>
            <person name="Sichtig H."/>
        </authorList>
    </citation>
    <scope>NUCLEOTIDE SEQUENCE [LARGE SCALE GENOMIC DNA]</scope>
    <source>
        <strain evidence="2">FDAARGOS_614</strain>
    </source>
</reference>
<accession>A0A3G8H398</accession>
<dbReference type="OrthoDB" id="7067536at2"/>